<comment type="caution">
    <text evidence="1">The sequence shown here is derived from an EMBL/GenBank/DDBJ whole genome shotgun (WGS) entry which is preliminary data.</text>
</comment>
<gene>
    <name evidence="1" type="ORF">BKA67DRAFT_541043</name>
</gene>
<evidence type="ECO:0000313" key="1">
    <source>
        <dbReference type="EMBL" id="KAH6646052.1"/>
    </source>
</evidence>
<protein>
    <submittedName>
        <fullName evidence="1">Uncharacterized protein</fullName>
    </submittedName>
</protein>
<evidence type="ECO:0000313" key="2">
    <source>
        <dbReference type="Proteomes" id="UP000758603"/>
    </source>
</evidence>
<dbReference type="RefSeq" id="XP_045952566.1">
    <property type="nucleotide sequence ID" value="XM_046100866.1"/>
</dbReference>
<reference evidence="1" key="1">
    <citation type="journal article" date="2021" name="Nat. Commun.">
        <title>Genetic determinants of endophytism in the Arabidopsis root mycobiome.</title>
        <authorList>
            <person name="Mesny F."/>
            <person name="Miyauchi S."/>
            <person name="Thiergart T."/>
            <person name="Pickel B."/>
            <person name="Atanasova L."/>
            <person name="Karlsson M."/>
            <person name="Huettel B."/>
            <person name="Barry K.W."/>
            <person name="Haridas S."/>
            <person name="Chen C."/>
            <person name="Bauer D."/>
            <person name="Andreopoulos W."/>
            <person name="Pangilinan J."/>
            <person name="LaButti K."/>
            <person name="Riley R."/>
            <person name="Lipzen A."/>
            <person name="Clum A."/>
            <person name="Drula E."/>
            <person name="Henrissat B."/>
            <person name="Kohler A."/>
            <person name="Grigoriev I.V."/>
            <person name="Martin F.M."/>
            <person name="Hacquard S."/>
        </authorList>
    </citation>
    <scope>NUCLEOTIDE SEQUENCE</scope>
    <source>
        <strain evidence="1">MPI-SDFR-AT-0073</strain>
    </source>
</reference>
<accession>A0A9P8UBH0</accession>
<dbReference type="Proteomes" id="UP000758603">
    <property type="component" value="Unassembled WGS sequence"/>
</dbReference>
<organism evidence="1 2">
    <name type="scientific">Truncatella angustata</name>
    <dbReference type="NCBI Taxonomy" id="152316"/>
    <lineage>
        <taxon>Eukaryota</taxon>
        <taxon>Fungi</taxon>
        <taxon>Dikarya</taxon>
        <taxon>Ascomycota</taxon>
        <taxon>Pezizomycotina</taxon>
        <taxon>Sordariomycetes</taxon>
        <taxon>Xylariomycetidae</taxon>
        <taxon>Amphisphaeriales</taxon>
        <taxon>Sporocadaceae</taxon>
        <taxon>Truncatella</taxon>
    </lineage>
</organism>
<sequence length="222" mass="25061">MANKRKMQIALDHAKKRVQTPHAHTQLSAVHKIDNSVDRLTNVLSLISTKCHMRDEYLGELQKVAAKRCRHGGVPVALQWASWMGVKHIFDASIVAIDNIGADSNLVVDRISVTKDLWTIAVSTSHRRRHTYLLDLEMTLDLYTTLPVYHGLIHTCISRSHLDLVRIFLEKASAVISLRAVVKSDSENLVKLLLDLGEHEAQWGNRGFFLTAKGMRQLLEQS</sequence>
<dbReference type="AlphaFoldDB" id="A0A9P8UBH0"/>
<name>A0A9P8UBH0_9PEZI</name>
<proteinExistence type="predicted"/>
<dbReference type="EMBL" id="JAGPXC010000010">
    <property type="protein sequence ID" value="KAH6646052.1"/>
    <property type="molecule type" value="Genomic_DNA"/>
</dbReference>
<keyword evidence="2" id="KW-1185">Reference proteome</keyword>
<dbReference type="GeneID" id="70129758"/>